<dbReference type="Proteomes" id="UP001225034">
    <property type="component" value="Unassembled WGS sequence"/>
</dbReference>
<name>A0ABT9YLM2_9BACI</name>
<feature type="transmembrane region" description="Helical" evidence="1">
    <location>
        <begin position="6"/>
        <end position="26"/>
    </location>
</feature>
<evidence type="ECO:0000256" key="1">
    <source>
        <dbReference type="SAM" id="Phobius"/>
    </source>
</evidence>
<reference evidence="2 3" key="1">
    <citation type="submission" date="2023-07" db="EMBL/GenBank/DDBJ databases">
        <title>Genomic Encyclopedia of Type Strains, Phase IV (KMG-IV): sequencing the most valuable type-strain genomes for metagenomic binning, comparative biology and taxonomic classification.</title>
        <authorList>
            <person name="Goeker M."/>
        </authorList>
    </citation>
    <scope>NUCLEOTIDE SEQUENCE [LARGE SCALE GENOMIC DNA]</scope>
    <source>
        <strain evidence="2 3">DSM 19154</strain>
    </source>
</reference>
<organism evidence="2 3">
    <name type="scientific">Alkalicoccobacillus murimartini</name>
    <dbReference type="NCBI Taxonomy" id="171685"/>
    <lineage>
        <taxon>Bacteria</taxon>
        <taxon>Bacillati</taxon>
        <taxon>Bacillota</taxon>
        <taxon>Bacilli</taxon>
        <taxon>Bacillales</taxon>
        <taxon>Bacillaceae</taxon>
        <taxon>Alkalicoccobacillus</taxon>
    </lineage>
</organism>
<evidence type="ECO:0000313" key="3">
    <source>
        <dbReference type="Proteomes" id="UP001225034"/>
    </source>
</evidence>
<keyword evidence="1" id="KW-0812">Transmembrane</keyword>
<protein>
    <submittedName>
        <fullName evidence="2">Uncharacterized protein</fullName>
    </submittedName>
</protein>
<accession>A0ABT9YLM2</accession>
<proteinExistence type="predicted"/>
<sequence>MNSSASFILVSLSSLMFIIVVFMNFIGRWSADPFTVFNVGVMTNQRLKKS</sequence>
<keyword evidence="1" id="KW-1133">Transmembrane helix</keyword>
<dbReference type="EMBL" id="JAUSUA010000006">
    <property type="protein sequence ID" value="MDQ0208777.1"/>
    <property type="molecule type" value="Genomic_DNA"/>
</dbReference>
<evidence type="ECO:0000313" key="2">
    <source>
        <dbReference type="EMBL" id="MDQ0208777.1"/>
    </source>
</evidence>
<comment type="caution">
    <text evidence="2">The sequence shown here is derived from an EMBL/GenBank/DDBJ whole genome shotgun (WGS) entry which is preliminary data.</text>
</comment>
<keyword evidence="1" id="KW-0472">Membrane</keyword>
<keyword evidence="3" id="KW-1185">Reference proteome</keyword>
<dbReference type="RefSeq" id="WP_306985105.1">
    <property type="nucleotide sequence ID" value="NZ_JAUSUA010000006.1"/>
</dbReference>
<gene>
    <name evidence="2" type="ORF">J2S05_003589</name>
</gene>